<evidence type="ECO:0000313" key="2">
    <source>
        <dbReference type="Proteomes" id="UP001595824"/>
    </source>
</evidence>
<name>A0ABV8TCN9_9ACTN</name>
<comment type="caution">
    <text evidence="1">The sequence shown here is derived from an EMBL/GenBank/DDBJ whole genome shotgun (WGS) entry which is preliminary data.</text>
</comment>
<protein>
    <submittedName>
        <fullName evidence="1">Uncharacterized protein</fullName>
    </submittedName>
</protein>
<gene>
    <name evidence="1" type="ORF">ACFPC0_10855</name>
</gene>
<evidence type="ECO:0000313" key="1">
    <source>
        <dbReference type="EMBL" id="MFC4328325.1"/>
    </source>
</evidence>
<keyword evidence="2" id="KW-1185">Reference proteome</keyword>
<dbReference type="EMBL" id="JBHSDP010000011">
    <property type="protein sequence ID" value="MFC4328325.1"/>
    <property type="molecule type" value="Genomic_DNA"/>
</dbReference>
<organism evidence="1 2">
    <name type="scientific">Streptomyces andamanensis</name>
    <dbReference type="NCBI Taxonomy" id="1565035"/>
    <lineage>
        <taxon>Bacteria</taxon>
        <taxon>Bacillati</taxon>
        <taxon>Actinomycetota</taxon>
        <taxon>Actinomycetes</taxon>
        <taxon>Kitasatosporales</taxon>
        <taxon>Streptomycetaceae</taxon>
        <taxon>Streptomyces</taxon>
    </lineage>
</organism>
<dbReference type="Proteomes" id="UP001595824">
    <property type="component" value="Unassembled WGS sequence"/>
</dbReference>
<dbReference type="RefSeq" id="WP_381738500.1">
    <property type="nucleotide sequence ID" value="NZ_JBHSDP010000011.1"/>
</dbReference>
<proteinExistence type="predicted"/>
<reference evidence="2" key="1">
    <citation type="journal article" date="2019" name="Int. J. Syst. Evol. Microbiol.">
        <title>The Global Catalogue of Microorganisms (GCM) 10K type strain sequencing project: providing services to taxonomists for standard genome sequencing and annotation.</title>
        <authorList>
            <consortium name="The Broad Institute Genomics Platform"/>
            <consortium name="The Broad Institute Genome Sequencing Center for Infectious Disease"/>
            <person name="Wu L."/>
            <person name="Ma J."/>
        </authorList>
    </citation>
    <scope>NUCLEOTIDE SEQUENCE [LARGE SCALE GENOMIC DNA]</scope>
    <source>
        <strain evidence="2">PCU 347</strain>
    </source>
</reference>
<accession>A0ABV8TCN9</accession>
<sequence length="78" mass="8680">MSTWTLIITTDSPREFKRIINHLAEYGERVGLEPEADYKAPRTLSLCGPRRALLGLHSLAAAEYETASIQLRPVTPEG</sequence>